<feature type="transmembrane region" description="Helical" evidence="1">
    <location>
        <begin position="369"/>
        <end position="388"/>
    </location>
</feature>
<reference evidence="4" key="2">
    <citation type="submission" date="2015-01" db="EMBL/GenBank/DDBJ databases">
        <title>Evolutionary Origins and Diversification of the Mycorrhizal Mutualists.</title>
        <authorList>
            <consortium name="DOE Joint Genome Institute"/>
            <consortium name="Mycorrhizal Genomics Consortium"/>
            <person name="Kohler A."/>
            <person name="Kuo A."/>
            <person name="Nagy L.G."/>
            <person name="Floudas D."/>
            <person name="Copeland A."/>
            <person name="Barry K.W."/>
            <person name="Cichocki N."/>
            <person name="Veneault-Fourrey C."/>
            <person name="LaButti K."/>
            <person name="Lindquist E.A."/>
            <person name="Lipzen A."/>
            <person name="Lundell T."/>
            <person name="Morin E."/>
            <person name="Murat C."/>
            <person name="Riley R."/>
            <person name="Ohm R."/>
            <person name="Sun H."/>
            <person name="Tunlid A."/>
            <person name="Henrissat B."/>
            <person name="Grigoriev I.V."/>
            <person name="Hibbett D.S."/>
            <person name="Martin F."/>
        </authorList>
    </citation>
    <scope>NUCLEOTIDE SEQUENCE [LARGE SCALE GENOMIC DNA]</scope>
    <source>
        <strain evidence="4">MAFF 305830</strain>
    </source>
</reference>
<dbReference type="EMBL" id="KN824367">
    <property type="protein sequence ID" value="KIM21952.1"/>
    <property type="molecule type" value="Genomic_DNA"/>
</dbReference>
<proteinExistence type="predicted"/>
<keyword evidence="4" id="KW-1185">Reference proteome</keyword>
<keyword evidence="2" id="KW-0732">Signal</keyword>
<evidence type="ECO:0008006" key="5">
    <source>
        <dbReference type="Google" id="ProtNLM"/>
    </source>
</evidence>
<organism evidence="3 4">
    <name type="scientific">Serendipita vermifera MAFF 305830</name>
    <dbReference type="NCBI Taxonomy" id="933852"/>
    <lineage>
        <taxon>Eukaryota</taxon>
        <taxon>Fungi</taxon>
        <taxon>Dikarya</taxon>
        <taxon>Basidiomycota</taxon>
        <taxon>Agaricomycotina</taxon>
        <taxon>Agaricomycetes</taxon>
        <taxon>Sebacinales</taxon>
        <taxon>Serendipitaceae</taxon>
        <taxon>Serendipita</taxon>
    </lineage>
</organism>
<keyword evidence="1" id="KW-0472">Membrane</keyword>
<evidence type="ECO:0000256" key="1">
    <source>
        <dbReference type="SAM" id="Phobius"/>
    </source>
</evidence>
<feature type="chain" id="PRO_5002158269" description="Peptidase A1 domain-containing protein" evidence="2">
    <location>
        <begin position="23"/>
        <end position="389"/>
    </location>
</feature>
<gene>
    <name evidence="3" type="ORF">M408DRAFT_298562</name>
</gene>
<feature type="signal peptide" evidence="2">
    <location>
        <begin position="1"/>
        <end position="22"/>
    </location>
</feature>
<evidence type="ECO:0000313" key="3">
    <source>
        <dbReference type="EMBL" id="KIM21952.1"/>
    </source>
</evidence>
<sequence>MHMHIVLQASIASLCLIETAVGVTISNTGEPSKKLFRREDYVDGIGYNIQNTPTINVPLNNIASSQQAWRDPSKVESVVRIPHTSLVATAFSSGGGPNQTFNGGAFSRRTSGGGTRNEIYGTARYGSGYGEYTSSTNGTMQYQPVLTLDVSGRDFPHGFPPLSFGNYSGGDEYRNANNSDLPGLLGSPRYATAGEGQPAFRVYGLYKQVSNRTWFIIGDVASIEVVNAVISLPVDQGGCNSFGQTPLPLERYETYSSWNSSATIGDSETRGFTISLTTFQAAIFPWNVVQFYRGSSLALAMLEYDNAFAHNRNTDTDYWASTPLDTTGLDMNFLNCVNQTIAASIPIVDPTLIVRTRSSGALKASGGQVTGVVFGCLAGVVIIATVIWF</sequence>
<dbReference type="Proteomes" id="UP000054097">
    <property type="component" value="Unassembled WGS sequence"/>
</dbReference>
<name>A0A0C2WX62_SERVB</name>
<accession>A0A0C2WX62</accession>
<dbReference type="STRING" id="933852.A0A0C2WX62"/>
<reference evidence="3 4" key="1">
    <citation type="submission" date="2014-04" db="EMBL/GenBank/DDBJ databases">
        <authorList>
            <consortium name="DOE Joint Genome Institute"/>
            <person name="Kuo A."/>
            <person name="Zuccaro A."/>
            <person name="Kohler A."/>
            <person name="Nagy L.G."/>
            <person name="Floudas D."/>
            <person name="Copeland A."/>
            <person name="Barry K.W."/>
            <person name="Cichocki N."/>
            <person name="Veneault-Fourrey C."/>
            <person name="LaButti K."/>
            <person name="Lindquist E.A."/>
            <person name="Lipzen A."/>
            <person name="Lundell T."/>
            <person name="Morin E."/>
            <person name="Murat C."/>
            <person name="Sun H."/>
            <person name="Tunlid A."/>
            <person name="Henrissat B."/>
            <person name="Grigoriev I.V."/>
            <person name="Hibbett D.S."/>
            <person name="Martin F."/>
            <person name="Nordberg H.P."/>
            <person name="Cantor M.N."/>
            <person name="Hua S.X."/>
        </authorList>
    </citation>
    <scope>NUCLEOTIDE SEQUENCE [LARGE SCALE GENOMIC DNA]</scope>
    <source>
        <strain evidence="3 4">MAFF 305830</strain>
    </source>
</reference>
<evidence type="ECO:0000256" key="2">
    <source>
        <dbReference type="SAM" id="SignalP"/>
    </source>
</evidence>
<keyword evidence="1" id="KW-0812">Transmembrane</keyword>
<evidence type="ECO:0000313" key="4">
    <source>
        <dbReference type="Proteomes" id="UP000054097"/>
    </source>
</evidence>
<keyword evidence="1" id="KW-1133">Transmembrane helix</keyword>
<dbReference type="OrthoDB" id="3365917at2759"/>
<protein>
    <recommendedName>
        <fullName evidence="5">Peptidase A1 domain-containing protein</fullName>
    </recommendedName>
</protein>
<dbReference type="AlphaFoldDB" id="A0A0C2WX62"/>
<dbReference type="HOGENOM" id="CLU_051236_0_0_1"/>